<evidence type="ECO:0000313" key="1">
    <source>
        <dbReference type="EMBL" id="PHV70805.1"/>
    </source>
</evidence>
<evidence type="ECO:0000313" key="2">
    <source>
        <dbReference type="Proteomes" id="UP000224460"/>
    </source>
</evidence>
<name>A0AC61DD06_9FIRM</name>
<reference evidence="1" key="1">
    <citation type="submission" date="2017-10" db="EMBL/GenBank/DDBJ databases">
        <title>Genome sequence of cellulolytic Lachnospiraceae bacterium XHS1971 isolated from hotspring sediment.</title>
        <authorList>
            <person name="Vasudevan G."/>
            <person name="Joshi A.J."/>
            <person name="Hivarkar S."/>
            <person name="Lanjekar V.B."/>
            <person name="Dhakephalkar P.K."/>
            <person name="Dagar S."/>
        </authorList>
    </citation>
    <scope>NUCLEOTIDE SEQUENCE</scope>
    <source>
        <strain evidence="1">XHS1971</strain>
    </source>
</reference>
<proteinExistence type="predicted"/>
<dbReference type="EMBL" id="PEDL01000007">
    <property type="protein sequence ID" value="PHV70805.1"/>
    <property type="molecule type" value="Genomic_DNA"/>
</dbReference>
<protein>
    <submittedName>
        <fullName evidence="1">Uncharacterized protein</fullName>
    </submittedName>
</protein>
<gene>
    <name evidence="1" type="ORF">CS063_08535</name>
</gene>
<sequence length="235" mass="27096">MRFLVVDFKRSLQERNFIFSLVLGILLIVVSFSYYFYGHTSYDSWQAFKISQSYLLPFLAPLLASLPYSNMNMLEKDYGYDTFLLNKANTRSYVFRRGLVNAVAGGLVLLLPLLLLGGLCRLLGPYEEKINLVQIFILDFLFGVSFASFAYILTFVNTKRYIPLVAPEVMYLLMTYAFPYLGLETYYPPLCFSPWLLEENVNRIAIKEMISVLVGVAMLSVLLVAIFESLRRRRK</sequence>
<organism evidence="1 2">
    <name type="scientific">Sporanaerobium hydrogeniformans</name>
    <dbReference type="NCBI Taxonomy" id="3072179"/>
    <lineage>
        <taxon>Bacteria</taxon>
        <taxon>Bacillati</taxon>
        <taxon>Bacillota</taxon>
        <taxon>Clostridia</taxon>
        <taxon>Lachnospirales</taxon>
        <taxon>Lachnospiraceae</taxon>
        <taxon>Sporanaerobium</taxon>
    </lineage>
</organism>
<dbReference type="Proteomes" id="UP000224460">
    <property type="component" value="Unassembled WGS sequence"/>
</dbReference>
<comment type="caution">
    <text evidence="1">The sequence shown here is derived from an EMBL/GenBank/DDBJ whole genome shotgun (WGS) entry which is preliminary data.</text>
</comment>
<keyword evidence="2" id="KW-1185">Reference proteome</keyword>
<accession>A0AC61DD06</accession>